<keyword evidence="1" id="KW-0805">Transcription regulation</keyword>
<dbReference type="AlphaFoldDB" id="A0A1I5ZPB0"/>
<evidence type="ECO:0000313" key="6">
    <source>
        <dbReference type="Proteomes" id="UP000243106"/>
    </source>
</evidence>
<keyword evidence="3" id="KW-0804">Transcription</keyword>
<protein>
    <submittedName>
        <fullName evidence="5">AraC family transcriptional regulator, transcriptional activator of pobA</fullName>
    </submittedName>
</protein>
<evidence type="ECO:0000256" key="2">
    <source>
        <dbReference type="ARBA" id="ARBA00023125"/>
    </source>
</evidence>
<dbReference type="PRINTS" id="PR00032">
    <property type="entry name" value="HTHARAC"/>
</dbReference>
<reference evidence="6" key="1">
    <citation type="submission" date="2016-10" db="EMBL/GenBank/DDBJ databases">
        <authorList>
            <person name="Varghese N."/>
            <person name="Submissions S."/>
        </authorList>
    </citation>
    <scope>NUCLEOTIDE SEQUENCE [LARGE SCALE GENOMIC DNA]</scope>
    <source>
        <strain evidence="6">JCM 10271</strain>
    </source>
</reference>
<dbReference type="Pfam" id="PF12833">
    <property type="entry name" value="HTH_18"/>
    <property type="match status" value="1"/>
</dbReference>
<name>A0A1I5ZPB0_9RHOB</name>
<dbReference type="PANTHER" id="PTHR43280:SF32">
    <property type="entry name" value="TRANSCRIPTIONAL REGULATORY PROTEIN"/>
    <property type="match status" value="1"/>
</dbReference>
<feature type="domain" description="HTH araC/xylS-type" evidence="4">
    <location>
        <begin position="194"/>
        <end position="292"/>
    </location>
</feature>
<dbReference type="Gene3D" id="1.10.10.60">
    <property type="entry name" value="Homeodomain-like"/>
    <property type="match status" value="1"/>
</dbReference>
<keyword evidence="2" id="KW-0238">DNA-binding</keyword>
<dbReference type="EMBL" id="FOXV01000011">
    <property type="protein sequence ID" value="SFQ58329.1"/>
    <property type="molecule type" value="Genomic_DNA"/>
</dbReference>
<dbReference type="InterPro" id="IPR018062">
    <property type="entry name" value="HTH_AraC-typ_CS"/>
</dbReference>
<dbReference type="CDD" id="cd06999">
    <property type="entry name" value="cupin_HpaA-like_N"/>
    <property type="match status" value="1"/>
</dbReference>
<dbReference type="InterPro" id="IPR011051">
    <property type="entry name" value="RmlC_Cupin_sf"/>
</dbReference>
<dbReference type="PROSITE" id="PS00041">
    <property type="entry name" value="HTH_ARAC_FAMILY_1"/>
    <property type="match status" value="1"/>
</dbReference>
<dbReference type="InterPro" id="IPR009057">
    <property type="entry name" value="Homeodomain-like_sf"/>
</dbReference>
<dbReference type="SUPFAM" id="SSF46689">
    <property type="entry name" value="Homeodomain-like"/>
    <property type="match status" value="2"/>
</dbReference>
<sequence length="295" mass="33668">MTQRTIPSYELYGELLSGASTDPIHHELIRDRSSQHDWTIRLHRHRAMAQVFLFRTANVAYRLGDVTHRTSEPHILFVPPGFVHGFRFDEDVDGDVLSIRTGDLPPGPSEALLPAAMQVPCVLARSDSENFADIEATFQQLARIYRRMNVERRTLLETLTQLILTYIAGDVRRHATIGTLPTSERLSRHEQQAEDFCALVEQDFREELSVGDYARTLGVSPPHLTRVCRKVLGESPNGLIRQRRLLEAKRLLEYTRLSISEIALRSGFRNPPFFSRTFRQCVGLSPKSYRSSKEA</sequence>
<dbReference type="Proteomes" id="UP000243106">
    <property type="component" value="Unassembled WGS sequence"/>
</dbReference>
<evidence type="ECO:0000256" key="3">
    <source>
        <dbReference type="ARBA" id="ARBA00023163"/>
    </source>
</evidence>
<proteinExistence type="predicted"/>
<dbReference type="PROSITE" id="PS01124">
    <property type="entry name" value="HTH_ARAC_FAMILY_2"/>
    <property type="match status" value="1"/>
</dbReference>
<dbReference type="RefSeq" id="WP_093013889.1">
    <property type="nucleotide sequence ID" value="NZ_FOXV01000011.1"/>
</dbReference>
<dbReference type="STRING" id="93684.SAMN05421853_11166"/>
<dbReference type="GO" id="GO:0043565">
    <property type="term" value="F:sequence-specific DNA binding"/>
    <property type="evidence" value="ECO:0007669"/>
    <property type="project" value="InterPro"/>
</dbReference>
<evidence type="ECO:0000256" key="1">
    <source>
        <dbReference type="ARBA" id="ARBA00023015"/>
    </source>
</evidence>
<dbReference type="GO" id="GO:0003700">
    <property type="term" value="F:DNA-binding transcription factor activity"/>
    <property type="evidence" value="ECO:0007669"/>
    <property type="project" value="InterPro"/>
</dbReference>
<dbReference type="InterPro" id="IPR014710">
    <property type="entry name" value="RmlC-like_jellyroll"/>
</dbReference>
<dbReference type="InterPro" id="IPR018060">
    <property type="entry name" value="HTH_AraC"/>
</dbReference>
<dbReference type="SUPFAM" id="SSF51182">
    <property type="entry name" value="RmlC-like cupins"/>
    <property type="match status" value="1"/>
</dbReference>
<accession>A0A1I5ZPB0</accession>
<gene>
    <name evidence="5" type="ORF">SAMN05421853_11166</name>
</gene>
<evidence type="ECO:0000259" key="4">
    <source>
        <dbReference type="PROSITE" id="PS01124"/>
    </source>
</evidence>
<keyword evidence="6" id="KW-1185">Reference proteome</keyword>
<dbReference type="InterPro" id="IPR047264">
    <property type="entry name" value="Cupin_HpaA-like_N"/>
</dbReference>
<dbReference type="PANTHER" id="PTHR43280">
    <property type="entry name" value="ARAC-FAMILY TRANSCRIPTIONAL REGULATOR"/>
    <property type="match status" value="1"/>
</dbReference>
<evidence type="ECO:0000313" key="5">
    <source>
        <dbReference type="EMBL" id="SFQ58329.1"/>
    </source>
</evidence>
<dbReference type="Gene3D" id="2.60.120.10">
    <property type="entry name" value="Jelly Rolls"/>
    <property type="match status" value="1"/>
</dbReference>
<dbReference type="InterPro" id="IPR020449">
    <property type="entry name" value="Tscrpt_reg_AraC-type_HTH"/>
</dbReference>
<dbReference type="SMART" id="SM00342">
    <property type="entry name" value="HTH_ARAC"/>
    <property type="match status" value="1"/>
</dbReference>
<organism evidence="5 6">
    <name type="scientific">Roseivivax halotolerans</name>
    <dbReference type="NCBI Taxonomy" id="93684"/>
    <lineage>
        <taxon>Bacteria</taxon>
        <taxon>Pseudomonadati</taxon>
        <taxon>Pseudomonadota</taxon>
        <taxon>Alphaproteobacteria</taxon>
        <taxon>Rhodobacterales</taxon>
        <taxon>Roseobacteraceae</taxon>
        <taxon>Roseivivax</taxon>
    </lineage>
</organism>